<sequence>MLYWKEFSAWVTIDDKEAAEYDVETSEDERIVTCWIASELGKKFSICWRNSSLPRDVAGYVKVDGNACGGKVSYHRTDLGRTHPKSGVTDGTTLKPFVFSSLELSDDDALLGTSSFQDLGLIELAIKPVHVMGLTDLPIYSLSDLKVHERLKKAVTQQIALAEPEALKQPVRCVKVLPTGPEFVKFHFKYRPIDVLRANGIAPSSPPLKRKASAEPPRAQTPEDSEKLADLEKVKVLREELRALEAKVHRRERKPRIKNEVGAAIDLTPERSRNKRVKLEPRQSFFPGEVIDLT</sequence>
<feature type="coiled-coil region" evidence="1">
    <location>
        <begin position="227"/>
        <end position="254"/>
    </location>
</feature>
<evidence type="ECO:0000259" key="3">
    <source>
        <dbReference type="Pfam" id="PF25534"/>
    </source>
</evidence>
<feature type="region of interest" description="Disordered" evidence="2">
    <location>
        <begin position="204"/>
        <end position="226"/>
    </location>
</feature>
<gene>
    <name evidence="4" type="ORF">MVEN_00829500</name>
</gene>
<dbReference type="Pfam" id="PF25534">
    <property type="entry name" value="DUF7918"/>
    <property type="match status" value="1"/>
</dbReference>
<protein>
    <recommendedName>
        <fullName evidence="3">DUF7918 domain-containing protein</fullName>
    </recommendedName>
</protein>
<evidence type="ECO:0000256" key="1">
    <source>
        <dbReference type="SAM" id="Coils"/>
    </source>
</evidence>
<dbReference type="PANTHER" id="PTHR36223">
    <property type="entry name" value="BETA-LACTAMASE-TYPE TRANSPEPTIDASE FOLD DOMAIN CONTAINING PROTEIN"/>
    <property type="match status" value="1"/>
</dbReference>
<keyword evidence="1" id="KW-0175">Coiled coil</keyword>
<evidence type="ECO:0000313" key="5">
    <source>
        <dbReference type="Proteomes" id="UP000620124"/>
    </source>
</evidence>
<name>A0A8H7D0V2_9AGAR</name>
<dbReference type="EMBL" id="JACAZI010000006">
    <property type="protein sequence ID" value="KAF7357834.1"/>
    <property type="molecule type" value="Genomic_DNA"/>
</dbReference>
<reference evidence="4" key="1">
    <citation type="submission" date="2020-05" db="EMBL/GenBank/DDBJ databases">
        <title>Mycena genomes resolve the evolution of fungal bioluminescence.</title>
        <authorList>
            <person name="Tsai I.J."/>
        </authorList>
    </citation>
    <scope>NUCLEOTIDE SEQUENCE</scope>
    <source>
        <strain evidence="4">CCC161011</strain>
    </source>
</reference>
<feature type="domain" description="DUF7918" evidence="3">
    <location>
        <begin position="11"/>
        <end position="205"/>
    </location>
</feature>
<accession>A0A8H7D0V2</accession>
<evidence type="ECO:0000313" key="4">
    <source>
        <dbReference type="EMBL" id="KAF7357834.1"/>
    </source>
</evidence>
<evidence type="ECO:0000256" key="2">
    <source>
        <dbReference type="SAM" id="MobiDB-lite"/>
    </source>
</evidence>
<dbReference type="Proteomes" id="UP000620124">
    <property type="component" value="Unassembled WGS sequence"/>
</dbReference>
<dbReference type="InterPro" id="IPR057678">
    <property type="entry name" value="DUF7918"/>
</dbReference>
<comment type="caution">
    <text evidence="4">The sequence shown here is derived from an EMBL/GenBank/DDBJ whole genome shotgun (WGS) entry which is preliminary data.</text>
</comment>
<dbReference type="PANTHER" id="PTHR36223:SF1">
    <property type="entry name" value="TRANSCRIPTION ELONGATION FACTOR EAF N-TERMINAL DOMAIN-CONTAINING PROTEIN"/>
    <property type="match status" value="1"/>
</dbReference>
<proteinExistence type="predicted"/>
<organism evidence="4 5">
    <name type="scientific">Mycena venus</name>
    <dbReference type="NCBI Taxonomy" id="2733690"/>
    <lineage>
        <taxon>Eukaryota</taxon>
        <taxon>Fungi</taxon>
        <taxon>Dikarya</taxon>
        <taxon>Basidiomycota</taxon>
        <taxon>Agaricomycotina</taxon>
        <taxon>Agaricomycetes</taxon>
        <taxon>Agaricomycetidae</taxon>
        <taxon>Agaricales</taxon>
        <taxon>Marasmiineae</taxon>
        <taxon>Mycenaceae</taxon>
        <taxon>Mycena</taxon>
    </lineage>
</organism>
<dbReference type="OrthoDB" id="3364132at2759"/>
<dbReference type="AlphaFoldDB" id="A0A8H7D0V2"/>
<keyword evidence="5" id="KW-1185">Reference proteome</keyword>